<dbReference type="Proteomes" id="UP001362999">
    <property type="component" value="Unassembled WGS sequence"/>
</dbReference>
<dbReference type="InterPro" id="IPR040079">
    <property type="entry name" value="Glutathione_S-Trfase"/>
</dbReference>
<dbReference type="Gene3D" id="1.20.1050.10">
    <property type="match status" value="1"/>
</dbReference>
<reference evidence="7 8" key="1">
    <citation type="journal article" date="2024" name="J Genomics">
        <title>Draft genome sequencing and assembly of Favolaschia claudopus CIRM-BRFM 2984 isolated from oak limbs.</title>
        <authorList>
            <person name="Navarro D."/>
            <person name="Drula E."/>
            <person name="Chaduli D."/>
            <person name="Cazenave R."/>
            <person name="Ahrendt S."/>
            <person name="Wang J."/>
            <person name="Lipzen A."/>
            <person name="Daum C."/>
            <person name="Barry K."/>
            <person name="Grigoriev I.V."/>
            <person name="Favel A."/>
            <person name="Rosso M.N."/>
            <person name="Martin F."/>
        </authorList>
    </citation>
    <scope>NUCLEOTIDE SEQUENCE [LARGE SCALE GENOMIC DNA]</scope>
    <source>
        <strain evidence="7 8">CIRM-BRFM 2984</strain>
    </source>
</reference>
<accession>A0AAW0EGM3</accession>
<dbReference type="Pfam" id="PF02798">
    <property type="entry name" value="GST_N"/>
    <property type="match status" value="1"/>
</dbReference>
<dbReference type="GO" id="GO:0006749">
    <property type="term" value="P:glutathione metabolic process"/>
    <property type="evidence" value="ECO:0007669"/>
    <property type="project" value="TreeGrafter"/>
</dbReference>
<dbReference type="InterPro" id="IPR036282">
    <property type="entry name" value="Glutathione-S-Trfase_C_sf"/>
</dbReference>
<feature type="domain" description="GST N-terminal" evidence="5">
    <location>
        <begin position="21"/>
        <end position="103"/>
    </location>
</feature>
<dbReference type="InterPro" id="IPR036249">
    <property type="entry name" value="Thioredoxin-like_sf"/>
</dbReference>
<evidence type="ECO:0000256" key="1">
    <source>
        <dbReference type="ARBA" id="ARBA00012452"/>
    </source>
</evidence>
<keyword evidence="2" id="KW-0808">Transferase</keyword>
<evidence type="ECO:0000256" key="4">
    <source>
        <dbReference type="RuleBase" id="RU003494"/>
    </source>
</evidence>
<protein>
    <recommendedName>
        <fullName evidence="1">glutathione transferase</fullName>
        <ecNumber evidence="1">2.5.1.18</ecNumber>
    </recommendedName>
</protein>
<comment type="caution">
    <text evidence="7">The sequence shown here is derived from an EMBL/GenBank/DDBJ whole genome shotgun (WGS) entry which is preliminary data.</text>
</comment>
<dbReference type="GO" id="GO:0005737">
    <property type="term" value="C:cytoplasm"/>
    <property type="evidence" value="ECO:0007669"/>
    <property type="project" value="TreeGrafter"/>
</dbReference>
<keyword evidence="8" id="KW-1185">Reference proteome</keyword>
<evidence type="ECO:0000256" key="3">
    <source>
        <dbReference type="ARBA" id="ARBA00047960"/>
    </source>
</evidence>
<dbReference type="SUPFAM" id="SSF52833">
    <property type="entry name" value="Thioredoxin-like"/>
    <property type="match status" value="1"/>
</dbReference>
<dbReference type="InterPro" id="IPR004045">
    <property type="entry name" value="Glutathione_S-Trfase_N"/>
</dbReference>
<comment type="similarity">
    <text evidence="4">Belongs to the GST superfamily.</text>
</comment>
<dbReference type="AlphaFoldDB" id="A0AAW0EGM3"/>
<dbReference type="SFLD" id="SFLDS00019">
    <property type="entry name" value="Glutathione_Transferase_(cytos"/>
    <property type="match status" value="1"/>
</dbReference>
<dbReference type="GO" id="GO:0043295">
    <property type="term" value="F:glutathione binding"/>
    <property type="evidence" value="ECO:0007669"/>
    <property type="project" value="TreeGrafter"/>
</dbReference>
<dbReference type="SFLD" id="SFLDG01154">
    <property type="entry name" value="Main.5:_Phi-like"/>
    <property type="match status" value="1"/>
</dbReference>
<comment type="catalytic activity">
    <reaction evidence="3">
        <text>RX + glutathione = an S-substituted glutathione + a halide anion + H(+)</text>
        <dbReference type="Rhea" id="RHEA:16437"/>
        <dbReference type="ChEBI" id="CHEBI:15378"/>
        <dbReference type="ChEBI" id="CHEBI:16042"/>
        <dbReference type="ChEBI" id="CHEBI:17792"/>
        <dbReference type="ChEBI" id="CHEBI:57925"/>
        <dbReference type="ChEBI" id="CHEBI:90779"/>
        <dbReference type="EC" id="2.5.1.18"/>
    </reaction>
</comment>
<dbReference type="PANTHER" id="PTHR43900:SF3">
    <property type="entry name" value="GLUTATHIONE S-TRANSFERASE RHO"/>
    <property type="match status" value="1"/>
</dbReference>
<dbReference type="SUPFAM" id="SSF47616">
    <property type="entry name" value="GST C-terminal domain-like"/>
    <property type="match status" value="1"/>
</dbReference>
<evidence type="ECO:0000313" key="8">
    <source>
        <dbReference type="Proteomes" id="UP001362999"/>
    </source>
</evidence>
<gene>
    <name evidence="7" type="ORF">R3P38DRAFT_3416183</name>
</gene>
<dbReference type="PROSITE" id="PS50405">
    <property type="entry name" value="GST_CTER"/>
    <property type="match status" value="1"/>
</dbReference>
<dbReference type="InterPro" id="IPR010987">
    <property type="entry name" value="Glutathione-S-Trfase_C-like"/>
</dbReference>
<evidence type="ECO:0000256" key="2">
    <source>
        <dbReference type="ARBA" id="ARBA00022679"/>
    </source>
</evidence>
<proteinExistence type="inferred from homology"/>
<feature type="domain" description="GST C-terminal" evidence="6">
    <location>
        <begin position="110"/>
        <end position="238"/>
    </location>
</feature>
<dbReference type="PROSITE" id="PS50404">
    <property type="entry name" value="GST_NTER"/>
    <property type="match status" value="1"/>
</dbReference>
<dbReference type="PANTHER" id="PTHR43900">
    <property type="entry name" value="GLUTATHIONE S-TRANSFERASE RHO"/>
    <property type="match status" value="1"/>
</dbReference>
<name>A0AAW0EGM3_9AGAR</name>
<organism evidence="7 8">
    <name type="scientific">Favolaschia claudopus</name>
    <dbReference type="NCBI Taxonomy" id="2862362"/>
    <lineage>
        <taxon>Eukaryota</taxon>
        <taxon>Fungi</taxon>
        <taxon>Dikarya</taxon>
        <taxon>Basidiomycota</taxon>
        <taxon>Agaricomycotina</taxon>
        <taxon>Agaricomycetes</taxon>
        <taxon>Agaricomycetidae</taxon>
        <taxon>Agaricales</taxon>
        <taxon>Marasmiineae</taxon>
        <taxon>Mycenaceae</taxon>
        <taxon>Favolaschia</taxon>
    </lineage>
</organism>
<evidence type="ECO:0000259" key="6">
    <source>
        <dbReference type="PROSITE" id="PS50405"/>
    </source>
</evidence>
<dbReference type="InterPro" id="IPR004046">
    <property type="entry name" value="GST_C"/>
</dbReference>
<evidence type="ECO:0000313" key="7">
    <source>
        <dbReference type="EMBL" id="KAK7063748.1"/>
    </source>
</evidence>
<evidence type="ECO:0000259" key="5">
    <source>
        <dbReference type="PROSITE" id="PS50404"/>
    </source>
</evidence>
<dbReference type="EC" id="2.5.1.18" evidence="1"/>
<dbReference type="GO" id="GO:0004364">
    <property type="term" value="F:glutathione transferase activity"/>
    <property type="evidence" value="ECO:0007669"/>
    <property type="project" value="UniProtKB-EC"/>
</dbReference>
<sequence length="238" mass="26850">MSAAGPTTYRVPLTISIAPMAVLELYGATKSTNTWRVAIVLHEVQVPFAFIPVDIYGGGDNQASEYLEKQPFGQVPYIDDDGFILYESRAICRYIAAKHPHPNLELIPTDPIKNALFEQAASVEYANFDSLASPIIREVWRKQIVGLEVIREAVKPQIAALESKLDIYETILSKQRYLAGEKLTLVDLFHLPRAPILENHAGTNIMTRRPHVSRWFKELISRPSWIAFEDGVKSVLEY</sequence>
<dbReference type="Pfam" id="PF00043">
    <property type="entry name" value="GST_C"/>
    <property type="match status" value="1"/>
</dbReference>
<dbReference type="EMBL" id="JAWWNJ010000001">
    <property type="protein sequence ID" value="KAK7063748.1"/>
    <property type="molecule type" value="Genomic_DNA"/>
</dbReference>
<dbReference type="Gene3D" id="3.40.30.10">
    <property type="entry name" value="Glutaredoxin"/>
    <property type="match status" value="1"/>
</dbReference>
<dbReference type="SFLD" id="SFLDG00358">
    <property type="entry name" value="Main_(cytGST)"/>
    <property type="match status" value="1"/>
</dbReference>
<dbReference type="FunFam" id="3.40.30.10:FF:000016">
    <property type="entry name" value="Glutathione S-transferase F2"/>
    <property type="match status" value="1"/>
</dbReference>